<dbReference type="RefSeq" id="XP_060434941.1">
    <property type="nucleotide sequence ID" value="XM_060566321.1"/>
</dbReference>
<comment type="caution">
    <text evidence="1">The sequence shown here is derived from an EMBL/GenBank/DDBJ whole genome shotgun (WGS) entry which is preliminary data.</text>
</comment>
<evidence type="ECO:0000313" key="2">
    <source>
        <dbReference type="Proteomes" id="UP001224890"/>
    </source>
</evidence>
<organism evidence="1 2">
    <name type="scientific">Colletotrichum godetiae</name>
    <dbReference type="NCBI Taxonomy" id="1209918"/>
    <lineage>
        <taxon>Eukaryota</taxon>
        <taxon>Fungi</taxon>
        <taxon>Dikarya</taxon>
        <taxon>Ascomycota</taxon>
        <taxon>Pezizomycotina</taxon>
        <taxon>Sordariomycetes</taxon>
        <taxon>Hypocreomycetidae</taxon>
        <taxon>Glomerellales</taxon>
        <taxon>Glomerellaceae</taxon>
        <taxon>Colletotrichum</taxon>
        <taxon>Colletotrichum acutatum species complex</taxon>
    </lineage>
</organism>
<reference evidence="1" key="1">
    <citation type="submission" date="2021-06" db="EMBL/GenBank/DDBJ databases">
        <title>Comparative genomics, transcriptomics and evolutionary studies reveal genomic signatures of adaptation to plant cell wall in hemibiotrophic fungi.</title>
        <authorList>
            <consortium name="DOE Joint Genome Institute"/>
            <person name="Baroncelli R."/>
            <person name="Diaz J.F."/>
            <person name="Benocci T."/>
            <person name="Peng M."/>
            <person name="Battaglia E."/>
            <person name="Haridas S."/>
            <person name="Andreopoulos W."/>
            <person name="Labutti K."/>
            <person name="Pangilinan J."/>
            <person name="Floch G.L."/>
            <person name="Makela M.R."/>
            <person name="Henrissat B."/>
            <person name="Grigoriev I.V."/>
            <person name="Crouch J.A."/>
            <person name="De Vries R.P."/>
            <person name="Sukno S.A."/>
            <person name="Thon M.R."/>
        </authorList>
    </citation>
    <scope>NUCLEOTIDE SEQUENCE</scope>
    <source>
        <strain evidence="1">CBS 193.32</strain>
    </source>
</reference>
<dbReference type="Proteomes" id="UP001224890">
    <property type="component" value="Unassembled WGS sequence"/>
</dbReference>
<accession>A0AAJ0AYA5</accession>
<dbReference type="GeneID" id="85450847"/>
<dbReference type="AlphaFoldDB" id="A0AAJ0AYA5"/>
<gene>
    <name evidence="1" type="ORF">BDP55DRAFT_258895</name>
</gene>
<protein>
    <submittedName>
        <fullName evidence="1">Uncharacterized protein</fullName>
    </submittedName>
</protein>
<proteinExistence type="predicted"/>
<name>A0AAJ0AYA5_9PEZI</name>
<keyword evidence="2" id="KW-1185">Reference proteome</keyword>
<dbReference type="EMBL" id="JAHMHR010000004">
    <property type="protein sequence ID" value="KAK1691246.1"/>
    <property type="molecule type" value="Genomic_DNA"/>
</dbReference>
<evidence type="ECO:0000313" key="1">
    <source>
        <dbReference type="EMBL" id="KAK1691246.1"/>
    </source>
</evidence>
<sequence length="208" mass="23290">MYLSWIQGQREGDREREKRRCVPPLVPPTALTRAPHLSLLSLSLPLPPIPSTATTTTISSLVGDHLLLLNPDPVRPPPFHLRKTLLGFSHTPFFVSCRVVVRSLEIASSTSNHHCEYPQPPPYPPGPTPISPLSLYEDSLRNLQLEKREPLSAVSYLYLASRQKHQGKKNCEYSLFGHPSGEQQHQETSAMVFDRCLLPLAQLVASFL</sequence>